<name>A0A6A7BJ75_9PLEO</name>
<dbReference type="AlphaFoldDB" id="A0A6A7BJ75"/>
<evidence type="ECO:0000313" key="1">
    <source>
        <dbReference type="EMBL" id="KAF2855292.1"/>
    </source>
</evidence>
<proteinExistence type="predicted"/>
<keyword evidence="2" id="KW-1185">Reference proteome</keyword>
<dbReference type="EMBL" id="MU006291">
    <property type="protein sequence ID" value="KAF2855292.1"/>
    <property type="molecule type" value="Genomic_DNA"/>
</dbReference>
<organism evidence="1 2">
    <name type="scientific">Plenodomus tracheiphilus IPT5</name>
    <dbReference type="NCBI Taxonomy" id="1408161"/>
    <lineage>
        <taxon>Eukaryota</taxon>
        <taxon>Fungi</taxon>
        <taxon>Dikarya</taxon>
        <taxon>Ascomycota</taxon>
        <taxon>Pezizomycotina</taxon>
        <taxon>Dothideomycetes</taxon>
        <taxon>Pleosporomycetidae</taxon>
        <taxon>Pleosporales</taxon>
        <taxon>Pleosporineae</taxon>
        <taxon>Leptosphaeriaceae</taxon>
        <taxon>Plenodomus</taxon>
    </lineage>
</organism>
<reference evidence="1" key="1">
    <citation type="submission" date="2020-01" db="EMBL/GenBank/DDBJ databases">
        <authorList>
            <consortium name="DOE Joint Genome Institute"/>
            <person name="Haridas S."/>
            <person name="Albert R."/>
            <person name="Binder M."/>
            <person name="Bloem J."/>
            <person name="Labutti K."/>
            <person name="Salamov A."/>
            <person name="Andreopoulos B."/>
            <person name="Baker S.E."/>
            <person name="Barry K."/>
            <person name="Bills G."/>
            <person name="Bluhm B.H."/>
            <person name="Cannon C."/>
            <person name="Castanera R."/>
            <person name="Culley D.E."/>
            <person name="Daum C."/>
            <person name="Ezra D."/>
            <person name="Gonzalez J.B."/>
            <person name="Henrissat B."/>
            <person name="Kuo A."/>
            <person name="Liang C."/>
            <person name="Lipzen A."/>
            <person name="Lutzoni F."/>
            <person name="Magnuson J."/>
            <person name="Mondo S."/>
            <person name="Nolan M."/>
            <person name="Ohm R."/>
            <person name="Pangilinan J."/>
            <person name="Park H.-J."/>
            <person name="Ramirez L."/>
            <person name="Alfaro M."/>
            <person name="Sun H."/>
            <person name="Tritt A."/>
            <person name="Yoshinaga Y."/>
            <person name="Zwiers L.-H."/>
            <person name="Turgeon B.G."/>
            <person name="Goodwin S.B."/>
            <person name="Spatafora J.W."/>
            <person name="Crous P.W."/>
            <person name="Grigoriev I.V."/>
        </authorList>
    </citation>
    <scope>NUCLEOTIDE SEQUENCE</scope>
    <source>
        <strain evidence="1">IPT5</strain>
    </source>
</reference>
<gene>
    <name evidence="1" type="ORF">T440DRAFT_208706</name>
</gene>
<dbReference type="Proteomes" id="UP000799423">
    <property type="component" value="Unassembled WGS sequence"/>
</dbReference>
<sequence length="175" mass="19988">MFIACNFLQETPDIQFLHVPTALSFDPEMNGLLFLRCNTATLQRAPPSPRWLDRRTCSGDTRLDHFSSQAQRRPYARASCRVHLLRAHLIRLGQWFLLSFLIHPTCSEPLLHIPRRGVRSNLRLALLTARITHDASNTSSISSQCVVERFLCHSPRPPSHDACMSVQRATTYIQL</sequence>
<accession>A0A6A7BJ75</accession>
<evidence type="ECO:0000313" key="2">
    <source>
        <dbReference type="Proteomes" id="UP000799423"/>
    </source>
</evidence>
<protein>
    <submittedName>
        <fullName evidence="1">Uncharacterized protein</fullName>
    </submittedName>
</protein>